<dbReference type="PANTHER" id="PTHR43667">
    <property type="entry name" value="CYCLOPROPANE-FATTY-ACYL-PHOSPHOLIPID SYNTHASE"/>
    <property type="match status" value="1"/>
</dbReference>
<dbReference type="SUPFAM" id="SSF53335">
    <property type="entry name" value="S-adenosyl-L-methionine-dependent methyltransferases"/>
    <property type="match status" value="1"/>
</dbReference>
<evidence type="ECO:0000313" key="8">
    <source>
        <dbReference type="Proteomes" id="UP000000245"/>
    </source>
</evidence>
<sequence>MIARLIIDYHLRRLIKTGTVEIFWPDGSWTRYGDGQFPRAALEIKSAATARRLVINPDLAMGEAYMDGTLKPVECTVYDVLRVFMSNTELYDRGTFIMRIRRIFRRIYRTFSQANSKIRSMRNVKHHYDIGNDVYQIFLDSDLQYSCAYYPNGDETIDIAQIAKKRHILAKLILDRPNLNVLDIGCGWGGMALTMAHDYDANVIGITLSEEQIMVARQRAADAGLAHKCQFYLCDYRTIFDKFDRIVSVGMFEHVGVPNYSAFFEVINRCLKADGVALLHAIGRLDPPASTNPWISKYIFPGGYCPSLSEVIAPIEKSGLLYNDIEILRLHYSKTLYQWRHNFCANQKRIIDLYDDKFYRMFEFYLAGSQLAFEYANHIVFQIQLSHSIDTIPLIRDYITDFEKLHV</sequence>
<keyword evidence="8" id="KW-1185">Reference proteome</keyword>
<dbReference type="HOGENOM" id="CLU_026434_6_1_5"/>
<dbReference type="Gene3D" id="3.40.50.150">
    <property type="entry name" value="Vaccinia Virus protein VP39"/>
    <property type="match status" value="1"/>
</dbReference>
<organism evidence="7 8">
    <name type="scientific">Acidiphilium cryptum (strain JF-5)</name>
    <dbReference type="NCBI Taxonomy" id="349163"/>
    <lineage>
        <taxon>Bacteria</taxon>
        <taxon>Pseudomonadati</taxon>
        <taxon>Pseudomonadota</taxon>
        <taxon>Alphaproteobacteria</taxon>
        <taxon>Acetobacterales</taxon>
        <taxon>Acidocellaceae</taxon>
        <taxon>Acidiphilium</taxon>
    </lineage>
</organism>
<accession>A5FTY3</accession>
<dbReference type="CDD" id="cd02440">
    <property type="entry name" value="AdoMet_MTases"/>
    <property type="match status" value="1"/>
</dbReference>
<dbReference type="Proteomes" id="UP000000245">
    <property type="component" value="Plasmid pACRY02"/>
</dbReference>
<dbReference type="GO" id="GO:0008825">
    <property type="term" value="F:cyclopropane-fatty-acyl-phospholipid synthase activity"/>
    <property type="evidence" value="ECO:0007669"/>
    <property type="project" value="UniProtKB-EC"/>
</dbReference>
<keyword evidence="3 7" id="KW-0808">Transferase</keyword>
<dbReference type="InterPro" id="IPR029063">
    <property type="entry name" value="SAM-dependent_MTases_sf"/>
</dbReference>
<dbReference type="AlphaFoldDB" id="A5FTY3"/>
<evidence type="ECO:0000256" key="1">
    <source>
        <dbReference type="ARBA" id="ARBA00010815"/>
    </source>
</evidence>
<dbReference type="GO" id="GO:0008610">
    <property type="term" value="P:lipid biosynthetic process"/>
    <property type="evidence" value="ECO:0007669"/>
    <property type="project" value="InterPro"/>
</dbReference>
<evidence type="ECO:0000256" key="4">
    <source>
        <dbReference type="ARBA" id="ARBA00022691"/>
    </source>
</evidence>
<evidence type="ECO:0000256" key="3">
    <source>
        <dbReference type="ARBA" id="ARBA00022679"/>
    </source>
</evidence>
<evidence type="ECO:0000313" key="7">
    <source>
        <dbReference type="EMBL" id="ABQ29065.1"/>
    </source>
</evidence>
<dbReference type="PIRSF" id="PIRSF003085">
    <property type="entry name" value="CMAS"/>
    <property type="match status" value="1"/>
</dbReference>
<evidence type="ECO:0000259" key="6">
    <source>
        <dbReference type="Pfam" id="PF25371"/>
    </source>
</evidence>
<keyword evidence="4" id="KW-0949">S-adenosyl-L-methionine</keyword>
<dbReference type="EMBL" id="CP000690">
    <property type="protein sequence ID" value="ABQ29065.1"/>
    <property type="molecule type" value="Genomic_DNA"/>
</dbReference>
<keyword evidence="2 7" id="KW-0489">Methyltransferase</keyword>
<reference evidence="7 8" key="1">
    <citation type="submission" date="2007-05" db="EMBL/GenBank/DDBJ databases">
        <title>Complete sequence of plasmid2 pACRY02 of Acidiphilium cryptum JF-5.</title>
        <authorList>
            <consortium name="US DOE Joint Genome Institute"/>
            <person name="Copeland A."/>
            <person name="Lucas S."/>
            <person name="Lapidus A."/>
            <person name="Barry K."/>
            <person name="Detter J.C."/>
            <person name="Glavina del Rio T."/>
            <person name="Hammon N."/>
            <person name="Israni S."/>
            <person name="Dalin E."/>
            <person name="Tice H."/>
            <person name="Pitluck S."/>
            <person name="Sims D."/>
            <person name="Brettin T."/>
            <person name="Bruce D."/>
            <person name="Han C."/>
            <person name="Schmutz J."/>
            <person name="Larimer F."/>
            <person name="Land M."/>
            <person name="Hauser L."/>
            <person name="Kyrpides N."/>
            <person name="Kim E."/>
            <person name="Magnuson T."/>
            <person name="Richardson P."/>
        </authorList>
    </citation>
    <scope>NUCLEOTIDE SEQUENCE [LARGE SCALE GENOMIC DNA]</scope>
    <source>
        <strain evidence="8">JF-5</strain>
        <plasmid evidence="8">Plasmid pACRY02</plasmid>
    </source>
</reference>
<dbReference type="InterPro" id="IPR003333">
    <property type="entry name" value="CMAS"/>
</dbReference>
<dbReference type="InterPro" id="IPR050723">
    <property type="entry name" value="CFA/CMAS"/>
</dbReference>
<evidence type="ECO:0000256" key="5">
    <source>
        <dbReference type="ARBA" id="ARBA00023098"/>
    </source>
</evidence>
<dbReference type="Pfam" id="PF02353">
    <property type="entry name" value="CMAS"/>
    <property type="match status" value="1"/>
</dbReference>
<comment type="similarity">
    <text evidence="1">Belongs to the CFA/CMAS family.</text>
</comment>
<dbReference type="EC" id="2.1.1.79" evidence="7"/>
<dbReference type="Pfam" id="PF25371">
    <property type="entry name" value="DUF7884"/>
    <property type="match status" value="1"/>
</dbReference>
<evidence type="ECO:0000256" key="2">
    <source>
        <dbReference type="ARBA" id="ARBA00022603"/>
    </source>
</evidence>
<proteinExistence type="inferred from homology"/>
<keyword evidence="5" id="KW-0443">Lipid metabolism</keyword>
<dbReference type="PANTHER" id="PTHR43667:SF1">
    <property type="entry name" value="CYCLOPROPANE-FATTY-ACYL-PHOSPHOLIPID SYNTHASE"/>
    <property type="match status" value="1"/>
</dbReference>
<dbReference type="RefSeq" id="WP_011930589.1">
    <property type="nucleotide sequence ID" value="NC_009468.1"/>
</dbReference>
<protein>
    <submittedName>
        <fullName evidence="7">Cyclopropane-fatty-acyl-phospholipid synthase</fullName>
        <ecNumber evidence="7">2.1.1.79</ecNumber>
    </submittedName>
</protein>
<dbReference type="KEGG" id="acr:Acry_3461"/>
<dbReference type="InterPro" id="IPR057206">
    <property type="entry name" value="DUF7884"/>
</dbReference>
<name>A5FTY3_ACICJ</name>
<keyword evidence="7" id="KW-0614">Plasmid</keyword>
<gene>
    <name evidence="7" type="ordered locus">Acry_3461</name>
</gene>
<dbReference type="GO" id="GO:0032259">
    <property type="term" value="P:methylation"/>
    <property type="evidence" value="ECO:0007669"/>
    <property type="project" value="UniProtKB-KW"/>
</dbReference>
<geneLocation type="plasmid" evidence="7 8">
    <name>pACRY02</name>
</geneLocation>
<feature type="domain" description="DUF7884" evidence="6">
    <location>
        <begin position="17"/>
        <end position="88"/>
    </location>
</feature>